<dbReference type="PROSITE" id="PS01013">
    <property type="entry name" value="OSBP"/>
    <property type="match status" value="1"/>
</dbReference>
<dbReference type="GO" id="GO:0032934">
    <property type="term" value="F:sterol binding"/>
    <property type="evidence" value="ECO:0007669"/>
    <property type="project" value="TreeGrafter"/>
</dbReference>
<dbReference type="OrthoDB" id="14833at2759"/>
<evidence type="ECO:0000313" key="4">
    <source>
        <dbReference type="Proteomes" id="UP000605846"/>
    </source>
</evidence>
<evidence type="ECO:0000313" key="3">
    <source>
        <dbReference type="EMBL" id="KAF7725386.1"/>
    </source>
</evidence>
<sequence>MGNTDNNNNNDNVEILEEGSQSIVLDLINQLRKDMDLSRVALPTFVLEPRSMLEKLTDFWSHPELLLIASKVDDPLDRFVQVVRFYLSGWHVKPVGVKKPYNPVLGEVFRCRWLYDDGTHGYYVAEQVSHHPPISAHYYASPENGIIVEGETHPKAKFLGNSVVSIMNGASHLWFTHFQNEQYDVTNPNVYARGILFGKMVMELGDACYIHCPANDFICEIEFKTKGLFSGTANGIEAKIKRASTGKVLYKISGEWNGDIFIKRPGEEKILFFSANTSTVHPKIVEPESRQAPNESRRLWSKLTKALQKGDMAGGKEAKLCIEEEQRKIAMEREKQGLKWYPQFFSFHEKQYKFKAHATVDFTKQQKAKEDIEKMLFLQVCNTSSESTEQWQKDYRVENDENVVAT</sequence>
<organism evidence="3 4">
    <name type="scientific">Apophysomyces ossiformis</name>
    <dbReference type="NCBI Taxonomy" id="679940"/>
    <lineage>
        <taxon>Eukaryota</taxon>
        <taxon>Fungi</taxon>
        <taxon>Fungi incertae sedis</taxon>
        <taxon>Mucoromycota</taxon>
        <taxon>Mucoromycotina</taxon>
        <taxon>Mucoromycetes</taxon>
        <taxon>Mucorales</taxon>
        <taxon>Mucorineae</taxon>
        <taxon>Mucoraceae</taxon>
        <taxon>Apophysomyces</taxon>
    </lineage>
</organism>
<evidence type="ECO:0000256" key="2">
    <source>
        <dbReference type="RuleBase" id="RU003844"/>
    </source>
</evidence>
<dbReference type="PANTHER" id="PTHR10972">
    <property type="entry name" value="OXYSTEROL-BINDING PROTEIN-RELATED"/>
    <property type="match status" value="1"/>
</dbReference>
<dbReference type="FunFam" id="1.10.287.2720:FF:000001">
    <property type="entry name" value="Oxysterol-binding OBPalpha"/>
    <property type="match status" value="1"/>
</dbReference>
<keyword evidence="4" id="KW-1185">Reference proteome</keyword>
<dbReference type="Gene3D" id="1.10.287.2720">
    <property type="match status" value="1"/>
</dbReference>
<reference evidence="3" key="1">
    <citation type="submission" date="2020-01" db="EMBL/GenBank/DDBJ databases">
        <title>Genome Sequencing of Three Apophysomyces-Like Fungal Strains Confirms a Novel Fungal Genus in the Mucoromycota with divergent Burkholderia-like Endosymbiotic Bacteria.</title>
        <authorList>
            <person name="Stajich J.E."/>
            <person name="Macias A.M."/>
            <person name="Carter-House D."/>
            <person name="Lovett B."/>
            <person name="Kasson L.R."/>
            <person name="Berry K."/>
            <person name="Grigoriev I."/>
            <person name="Chang Y."/>
            <person name="Spatafora J."/>
            <person name="Kasson M.T."/>
        </authorList>
    </citation>
    <scope>NUCLEOTIDE SEQUENCE</scope>
    <source>
        <strain evidence="3">NRRL A-21654</strain>
    </source>
</reference>
<name>A0A8H7BRQ2_9FUNG</name>
<dbReference type="GO" id="GO:0016020">
    <property type="term" value="C:membrane"/>
    <property type="evidence" value="ECO:0007669"/>
    <property type="project" value="TreeGrafter"/>
</dbReference>
<dbReference type="Gene3D" id="3.30.70.3490">
    <property type="match status" value="1"/>
</dbReference>
<gene>
    <name evidence="3" type="ORF">EC973_009654</name>
</gene>
<proteinExistence type="inferred from homology"/>
<dbReference type="PANTHER" id="PTHR10972:SF102">
    <property type="entry name" value="OXYSTEROL-BINDING PROTEIN"/>
    <property type="match status" value="1"/>
</dbReference>
<comment type="similarity">
    <text evidence="1 2">Belongs to the OSBP family.</text>
</comment>
<protein>
    <recommendedName>
        <fullName evidence="5">Oxysterol-binding protein</fullName>
    </recommendedName>
</protein>
<evidence type="ECO:0000256" key="1">
    <source>
        <dbReference type="ARBA" id="ARBA00008842"/>
    </source>
</evidence>
<dbReference type="Proteomes" id="UP000605846">
    <property type="component" value="Unassembled WGS sequence"/>
</dbReference>
<dbReference type="AlphaFoldDB" id="A0A8H7BRQ2"/>
<dbReference type="GO" id="GO:0005829">
    <property type="term" value="C:cytosol"/>
    <property type="evidence" value="ECO:0007669"/>
    <property type="project" value="TreeGrafter"/>
</dbReference>
<dbReference type="InterPro" id="IPR037239">
    <property type="entry name" value="OSBP_sf"/>
</dbReference>
<dbReference type="EMBL" id="JABAYA010000098">
    <property type="protein sequence ID" value="KAF7725386.1"/>
    <property type="molecule type" value="Genomic_DNA"/>
</dbReference>
<dbReference type="InterPro" id="IPR000648">
    <property type="entry name" value="Oxysterol-bd"/>
</dbReference>
<dbReference type="Gene3D" id="2.40.160.120">
    <property type="match status" value="1"/>
</dbReference>
<accession>A0A8H7BRQ2</accession>
<dbReference type="SUPFAM" id="SSF144000">
    <property type="entry name" value="Oxysterol-binding protein-like"/>
    <property type="match status" value="1"/>
</dbReference>
<dbReference type="InterPro" id="IPR018494">
    <property type="entry name" value="Oxysterol-bd_CS"/>
</dbReference>
<dbReference type="Pfam" id="PF01237">
    <property type="entry name" value="Oxysterol_BP"/>
    <property type="match status" value="1"/>
</dbReference>
<comment type="caution">
    <text evidence="3">The sequence shown here is derived from an EMBL/GenBank/DDBJ whole genome shotgun (WGS) entry which is preliminary data.</text>
</comment>
<evidence type="ECO:0008006" key="5">
    <source>
        <dbReference type="Google" id="ProtNLM"/>
    </source>
</evidence>